<dbReference type="InterPro" id="IPR036271">
    <property type="entry name" value="Tet_transcr_reg_TetR-rel_C_sf"/>
</dbReference>
<reference evidence="4" key="2">
    <citation type="journal article" date="2012" name="PLoS ONE">
        <title>A Deeply Branching Thermophilic Bacterium with an Ancient Acetyl-CoA Pathway Dominates a Subsurface Ecosystem.</title>
        <authorList>
            <person name="Takami H."/>
            <person name="Noguchi H."/>
            <person name="Takaki Y."/>
            <person name="Uchiyama I."/>
            <person name="Toyoda A."/>
            <person name="Nishi S."/>
            <person name="Chee G.-J."/>
            <person name="Arai W."/>
            <person name="Nunoura T."/>
            <person name="Itoh T."/>
            <person name="Hattori M."/>
            <person name="Takai K."/>
        </authorList>
    </citation>
    <scope>NUCLEOTIDE SEQUENCE</scope>
</reference>
<name>H5SK17_9PROT</name>
<dbReference type="Gene3D" id="1.10.357.10">
    <property type="entry name" value="Tetracycline Repressor, domain 2"/>
    <property type="match status" value="1"/>
</dbReference>
<reference evidence="4" key="1">
    <citation type="journal article" date="2005" name="Environ. Microbiol.">
        <title>Genetic and functional properties of uncultivated thermophilic crenarchaeotes from a subsurface gold mine as revealed by analysis of genome fragments.</title>
        <authorList>
            <person name="Nunoura T."/>
            <person name="Hirayama H."/>
            <person name="Takami H."/>
            <person name="Oida H."/>
            <person name="Nishi S."/>
            <person name="Shimamura S."/>
            <person name="Suzuki Y."/>
            <person name="Inagaki F."/>
            <person name="Takai K."/>
            <person name="Nealson K.H."/>
            <person name="Horikoshi K."/>
        </authorList>
    </citation>
    <scope>NUCLEOTIDE SEQUENCE</scope>
</reference>
<dbReference type="InterPro" id="IPR001647">
    <property type="entry name" value="HTH_TetR"/>
</dbReference>
<dbReference type="SUPFAM" id="SSF46689">
    <property type="entry name" value="Homeodomain-like"/>
    <property type="match status" value="1"/>
</dbReference>
<accession>H5SK17</accession>
<evidence type="ECO:0000313" key="4">
    <source>
        <dbReference type="EMBL" id="BAL56503.1"/>
    </source>
</evidence>
<evidence type="ECO:0000256" key="2">
    <source>
        <dbReference type="PROSITE-ProRule" id="PRU00335"/>
    </source>
</evidence>
<proteinExistence type="predicted"/>
<sequence>MPVQEAAARRAPERGAGSREEILRVATEEFAEKGLAGARVDEIAARTRTSKRMIYYYFGSKEALYVACLEEAYARIRALENALRLDHLPPVPALVRMVEHTFDYHVQHPDFVRLVMNENLERGRYIARSERIRGLNVSVIENLRRILERGAAEGVFRPGVDPLQLHATISALCFHVVGNRHTFGTIFGFDPCAPENLARRRREVVRTVLAAVLTPAAAAATEPAGHGA</sequence>
<dbReference type="InterPro" id="IPR009057">
    <property type="entry name" value="Homeodomain-like_sf"/>
</dbReference>
<dbReference type="PRINTS" id="PR00455">
    <property type="entry name" value="HTHTETR"/>
</dbReference>
<dbReference type="AlphaFoldDB" id="H5SK17"/>
<dbReference type="PANTHER" id="PTHR30328">
    <property type="entry name" value="TRANSCRIPTIONAL REPRESSOR"/>
    <property type="match status" value="1"/>
</dbReference>
<feature type="DNA-binding region" description="H-T-H motif" evidence="2">
    <location>
        <begin position="39"/>
        <end position="58"/>
    </location>
</feature>
<dbReference type="GO" id="GO:0003677">
    <property type="term" value="F:DNA binding"/>
    <property type="evidence" value="ECO:0007669"/>
    <property type="project" value="UniProtKB-UniRule"/>
</dbReference>
<dbReference type="Pfam" id="PF00440">
    <property type="entry name" value="TetR_N"/>
    <property type="match status" value="1"/>
</dbReference>
<evidence type="ECO:0000256" key="1">
    <source>
        <dbReference type="ARBA" id="ARBA00023125"/>
    </source>
</evidence>
<dbReference type="SUPFAM" id="SSF48498">
    <property type="entry name" value="Tetracyclin repressor-like, C-terminal domain"/>
    <property type="match status" value="1"/>
</dbReference>
<dbReference type="Pfam" id="PF17938">
    <property type="entry name" value="TetR_C_29"/>
    <property type="match status" value="1"/>
</dbReference>
<dbReference type="InterPro" id="IPR050109">
    <property type="entry name" value="HTH-type_TetR-like_transc_reg"/>
</dbReference>
<organism evidence="4">
    <name type="scientific">uncultured Alphaproteobacteria bacterium</name>
    <dbReference type="NCBI Taxonomy" id="91750"/>
    <lineage>
        <taxon>Bacteria</taxon>
        <taxon>Pseudomonadati</taxon>
        <taxon>Pseudomonadota</taxon>
        <taxon>Alphaproteobacteria</taxon>
        <taxon>environmental samples</taxon>
    </lineage>
</organism>
<dbReference type="PANTHER" id="PTHR30328:SF54">
    <property type="entry name" value="HTH-TYPE TRANSCRIPTIONAL REPRESSOR SCO4008"/>
    <property type="match status" value="1"/>
</dbReference>
<dbReference type="PROSITE" id="PS50977">
    <property type="entry name" value="HTH_TETR_2"/>
    <property type="match status" value="1"/>
</dbReference>
<evidence type="ECO:0000259" key="3">
    <source>
        <dbReference type="PROSITE" id="PS50977"/>
    </source>
</evidence>
<gene>
    <name evidence="4" type="ORF">HGMM_F40A07C22</name>
</gene>
<keyword evidence="1 2" id="KW-0238">DNA-binding</keyword>
<protein>
    <submittedName>
        <fullName evidence="4">TetR family transcriptional regulator</fullName>
    </submittedName>
</protein>
<dbReference type="EMBL" id="AP011749">
    <property type="protein sequence ID" value="BAL56503.1"/>
    <property type="molecule type" value="Genomic_DNA"/>
</dbReference>
<feature type="domain" description="HTH tetR-type" evidence="3">
    <location>
        <begin position="16"/>
        <end position="76"/>
    </location>
</feature>
<dbReference type="InterPro" id="IPR041474">
    <property type="entry name" value="NicS_C"/>
</dbReference>